<dbReference type="PANTHER" id="PTHR37422:SF23">
    <property type="entry name" value="TEICHURONIC ACID BIOSYNTHESIS PROTEIN TUAE"/>
    <property type="match status" value="1"/>
</dbReference>
<feature type="transmembrane region" description="Helical" evidence="5">
    <location>
        <begin position="245"/>
        <end position="262"/>
    </location>
</feature>
<dbReference type="GO" id="GO:0016020">
    <property type="term" value="C:membrane"/>
    <property type="evidence" value="ECO:0007669"/>
    <property type="project" value="UniProtKB-SubCell"/>
</dbReference>
<evidence type="ECO:0000313" key="8">
    <source>
        <dbReference type="Proteomes" id="UP000316252"/>
    </source>
</evidence>
<feature type="transmembrane region" description="Helical" evidence="5">
    <location>
        <begin position="223"/>
        <end position="239"/>
    </location>
</feature>
<keyword evidence="4 5" id="KW-0472">Membrane</keyword>
<dbReference type="PANTHER" id="PTHR37422">
    <property type="entry name" value="TEICHURONIC ACID BIOSYNTHESIS PROTEIN TUAE"/>
    <property type="match status" value="1"/>
</dbReference>
<dbReference type="EMBL" id="VHQG01000002">
    <property type="protein sequence ID" value="TPW76409.1"/>
    <property type="molecule type" value="Genomic_DNA"/>
</dbReference>
<comment type="caution">
    <text evidence="7">The sequence shown here is derived from an EMBL/GenBank/DDBJ whole genome shotgun (WGS) entry which is preliminary data.</text>
</comment>
<feature type="transmembrane region" description="Helical" evidence="5">
    <location>
        <begin position="269"/>
        <end position="288"/>
    </location>
</feature>
<feature type="domain" description="O-antigen ligase-related" evidence="6">
    <location>
        <begin position="232"/>
        <end position="360"/>
    </location>
</feature>
<protein>
    <recommendedName>
        <fullName evidence="6">O-antigen ligase-related domain-containing protein</fullName>
    </recommendedName>
</protein>
<sequence>MPSAEYIAPRRVGAALLELPRWPFAAVFLGYPLWWLLGVGDLIFVAAAVVMALHLARRGRLEVPRGFGLWLLFLAWMLASVIGIDSGGRLVGFVYRAALYLAATVLLLYVYNARAGLDRRYVSGVLTVFWVVVVAGGWLGVLFPLLSITTPMAWIIPDALRSNEVVQEMVVRRVTQWDPTSVLQLDPRPSAPFLYTNVWGNVYSMLLPVVIAYLVTVRRTRRFWLVLALIPLSFVPAFLTLNRGMFIGLGVAAAYIALRAALRRQWKVLGGLAALAVVVGIVFAALPVSERLTERLDTSSTTEDRANLYQETFERSLASPVFGYGAPRPSETDGAPSAGTQGQIWNVLFSHGFPAAALFLAWLVFLAWRTRHARGAVGVAGHAILVVLAVEVLYYGVLVTGLAIGFLVAALLLRPEHAAPTAVAGHRTAVVRGIPELRNPRFRSLRRARGIPRGVAP</sequence>
<keyword evidence="8" id="KW-1185">Reference proteome</keyword>
<dbReference type="InterPro" id="IPR051533">
    <property type="entry name" value="WaaL-like"/>
</dbReference>
<dbReference type="InterPro" id="IPR007016">
    <property type="entry name" value="O-antigen_ligase-rel_domated"/>
</dbReference>
<feature type="transmembrane region" description="Helical" evidence="5">
    <location>
        <begin position="33"/>
        <end position="55"/>
    </location>
</feature>
<evidence type="ECO:0000259" key="6">
    <source>
        <dbReference type="Pfam" id="PF04932"/>
    </source>
</evidence>
<dbReference type="RefSeq" id="WP_141163765.1">
    <property type="nucleotide sequence ID" value="NZ_VHQG01000002.1"/>
</dbReference>
<feature type="transmembrane region" description="Helical" evidence="5">
    <location>
        <begin position="67"/>
        <end position="84"/>
    </location>
</feature>
<accession>A0A506Y7S2</accession>
<feature type="transmembrane region" description="Helical" evidence="5">
    <location>
        <begin position="344"/>
        <end position="368"/>
    </location>
</feature>
<gene>
    <name evidence="7" type="ORF">FJ657_11600</name>
</gene>
<feature type="transmembrane region" description="Helical" evidence="5">
    <location>
        <begin position="198"/>
        <end position="216"/>
    </location>
</feature>
<keyword evidence="2 5" id="KW-0812">Transmembrane</keyword>
<name>A0A506Y7S2_9MICO</name>
<feature type="transmembrane region" description="Helical" evidence="5">
    <location>
        <begin position="380"/>
        <end position="413"/>
    </location>
</feature>
<evidence type="ECO:0000256" key="1">
    <source>
        <dbReference type="ARBA" id="ARBA00004141"/>
    </source>
</evidence>
<comment type="subcellular location">
    <subcellularLocation>
        <location evidence="1">Membrane</location>
        <topology evidence="1">Multi-pass membrane protein</topology>
    </subcellularLocation>
</comment>
<reference evidence="7 8" key="1">
    <citation type="submission" date="2019-06" db="EMBL/GenBank/DDBJ databases">
        <authorList>
            <person name="Li F."/>
        </authorList>
    </citation>
    <scope>NUCLEOTIDE SEQUENCE [LARGE SCALE GENOMIC DNA]</scope>
    <source>
        <strain evidence="7 8">10F1D-1</strain>
    </source>
</reference>
<evidence type="ECO:0000256" key="4">
    <source>
        <dbReference type="ARBA" id="ARBA00023136"/>
    </source>
</evidence>
<organism evidence="7 8">
    <name type="scientific">Schumannella soli</name>
    <dbReference type="NCBI Taxonomy" id="2590779"/>
    <lineage>
        <taxon>Bacteria</taxon>
        <taxon>Bacillati</taxon>
        <taxon>Actinomycetota</taxon>
        <taxon>Actinomycetes</taxon>
        <taxon>Micrococcales</taxon>
        <taxon>Microbacteriaceae</taxon>
        <taxon>Schumannella</taxon>
    </lineage>
</organism>
<keyword evidence="3 5" id="KW-1133">Transmembrane helix</keyword>
<evidence type="ECO:0000256" key="5">
    <source>
        <dbReference type="SAM" id="Phobius"/>
    </source>
</evidence>
<dbReference type="Pfam" id="PF04932">
    <property type="entry name" value="Wzy_C"/>
    <property type="match status" value="1"/>
</dbReference>
<feature type="transmembrane region" description="Helical" evidence="5">
    <location>
        <begin position="90"/>
        <end position="111"/>
    </location>
</feature>
<proteinExistence type="predicted"/>
<feature type="transmembrane region" description="Helical" evidence="5">
    <location>
        <begin position="123"/>
        <end position="146"/>
    </location>
</feature>
<evidence type="ECO:0000256" key="2">
    <source>
        <dbReference type="ARBA" id="ARBA00022692"/>
    </source>
</evidence>
<dbReference type="OrthoDB" id="3774626at2"/>
<dbReference type="Proteomes" id="UP000316252">
    <property type="component" value="Unassembled WGS sequence"/>
</dbReference>
<evidence type="ECO:0000256" key="3">
    <source>
        <dbReference type="ARBA" id="ARBA00022989"/>
    </source>
</evidence>
<dbReference type="AlphaFoldDB" id="A0A506Y7S2"/>
<evidence type="ECO:0000313" key="7">
    <source>
        <dbReference type="EMBL" id="TPW76409.1"/>
    </source>
</evidence>